<protein>
    <submittedName>
        <fullName evidence="3">MMS19 nucleotide excision repair protein</fullName>
    </submittedName>
</protein>
<dbReference type="GO" id="GO:0005737">
    <property type="term" value="C:cytoplasm"/>
    <property type="evidence" value="ECO:0007669"/>
    <property type="project" value="TreeGrafter"/>
</dbReference>
<dbReference type="InterPro" id="IPR048465">
    <property type="entry name" value="Maestro-like_HEAT"/>
</dbReference>
<accession>A0A914RL59</accession>
<dbReference type="PANTHER" id="PTHR23120">
    <property type="entry name" value="MAESTRO-RELATED HEAT DOMAIN-CONTAINING"/>
    <property type="match status" value="1"/>
</dbReference>
<sequence>MLNDRQSQVSSAAAQLLTISLTHRGDTLSAEAETLVTTILMKLPDVHACVQTYTDLLAALIAFATHQLYSCIDVLLIQPLPYSVSTTDAWHTLAHEGSLFAQMTDYVLELMTNGCGASDGGSSVKIVKPEVCTLAAALTELIKAGEPEEELLNRIPQILTALLQFLAAVVDTQYPVLQKESKDAPLIITPELRRLSSTPGALASQALRTLLLRTRDDNIVEEMNAERAWSDCVDTVHFTTAICVLSRSINEHRPEWIPPLVRLLVPRMDSPSDAYRTAAAAVLSSLVKRLTA</sequence>
<dbReference type="Proteomes" id="UP000887564">
    <property type="component" value="Unplaced"/>
</dbReference>
<dbReference type="InterPro" id="IPR045206">
    <property type="entry name" value="Maestro_heat-like_prot"/>
</dbReference>
<evidence type="ECO:0000313" key="2">
    <source>
        <dbReference type="Proteomes" id="UP000887564"/>
    </source>
</evidence>
<dbReference type="PANTHER" id="PTHR23120:SF0">
    <property type="entry name" value="MAESTRO HEAT-LIKE REPEAT FAMILY MEMBER 1"/>
    <property type="match status" value="1"/>
</dbReference>
<reference evidence="3" key="1">
    <citation type="submission" date="2022-11" db="UniProtKB">
        <authorList>
            <consortium name="WormBaseParasite"/>
        </authorList>
    </citation>
    <scope>IDENTIFICATION</scope>
</reference>
<dbReference type="InterPro" id="IPR011989">
    <property type="entry name" value="ARM-like"/>
</dbReference>
<evidence type="ECO:0000259" key="1">
    <source>
        <dbReference type="Pfam" id="PF21047"/>
    </source>
</evidence>
<organism evidence="2 3">
    <name type="scientific">Parascaris equorum</name>
    <name type="common">Equine roundworm</name>
    <dbReference type="NCBI Taxonomy" id="6256"/>
    <lineage>
        <taxon>Eukaryota</taxon>
        <taxon>Metazoa</taxon>
        <taxon>Ecdysozoa</taxon>
        <taxon>Nematoda</taxon>
        <taxon>Chromadorea</taxon>
        <taxon>Rhabditida</taxon>
        <taxon>Spirurina</taxon>
        <taxon>Ascaridomorpha</taxon>
        <taxon>Ascaridoidea</taxon>
        <taxon>Ascarididae</taxon>
        <taxon>Parascaris</taxon>
    </lineage>
</organism>
<evidence type="ECO:0000313" key="3">
    <source>
        <dbReference type="WBParaSite" id="PEQ_0000552701-mRNA-1"/>
    </source>
</evidence>
<dbReference type="Gene3D" id="1.25.10.10">
    <property type="entry name" value="Leucine-rich Repeat Variant"/>
    <property type="match status" value="1"/>
</dbReference>
<keyword evidence="2" id="KW-1185">Reference proteome</keyword>
<dbReference type="WBParaSite" id="PEQ_0000552701-mRNA-1">
    <property type="protein sequence ID" value="PEQ_0000552701-mRNA-1"/>
    <property type="gene ID" value="PEQ_0000552701"/>
</dbReference>
<name>A0A914RL59_PAREQ</name>
<dbReference type="SUPFAM" id="SSF48371">
    <property type="entry name" value="ARM repeat"/>
    <property type="match status" value="1"/>
</dbReference>
<dbReference type="AlphaFoldDB" id="A0A914RL59"/>
<dbReference type="Pfam" id="PF21047">
    <property type="entry name" value="HEAT_Maestro"/>
    <property type="match status" value="1"/>
</dbReference>
<proteinExistence type="predicted"/>
<dbReference type="InterPro" id="IPR016024">
    <property type="entry name" value="ARM-type_fold"/>
</dbReference>
<feature type="domain" description="Maestro-like HEAT-repeats" evidence="1">
    <location>
        <begin position="2"/>
        <end position="102"/>
    </location>
</feature>